<dbReference type="Gene3D" id="3.40.50.10610">
    <property type="entry name" value="ABC-type transport auxiliary lipoprotein component"/>
    <property type="match status" value="1"/>
</dbReference>
<feature type="chain" id="PRO_5013567215" evidence="1">
    <location>
        <begin position="25"/>
        <end position="216"/>
    </location>
</feature>
<name>A0A2G8TLV4_9BURK</name>
<dbReference type="AlphaFoldDB" id="A0A2G8TLV4"/>
<organism evidence="3 4">
    <name type="scientific">Massilia eurypsychrophila</name>
    <dbReference type="NCBI Taxonomy" id="1485217"/>
    <lineage>
        <taxon>Bacteria</taxon>
        <taxon>Pseudomonadati</taxon>
        <taxon>Pseudomonadota</taxon>
        <taxon>Betaproteobacteria</taxon>
        <taxon>Burkholderiales</taxon>
        <taxon>Oxalobacteraceae</taxon>
        <taxon>Telluria group</taxon>
        <taxon>Massilia</taxon>
    </lineage>
</organism>
<proteinExistence type="predicted"/>
<evidence type="ECO:0000313" key="3">
    <source>
        <dbReference type="EMBL" id="PIL46588.1"/>
    </source>
</evidence>
<dbReference type="RefSeq" id="WP_099786390.1">
    <property type="nucleotide sequence ID" value="NZ_JBHLYV010000100.1"/>
</dbReference>
<reference evidence="3 4" key="1">
    <citation type="submission" date="2017-10" db="EMBL/GenBank/DDBJ databases">
        <title>Massilia psychrophilum sp. nov., a novel purple-pigmented bacterium isolated from Tianshan glacier, Xinjiang Municipality, China.</title>
        <authorList>
            <person name="Wang H."/>
        </authorList>
    </citation>
    <scope>NUCLEOTIDE SEQUENCE [LARGE SCALE GENOMIC DNA]</scope>
    <source>
        <strain evidence="3 4">JCM 30074</strain>
    </source>
</reference>
<keyword evidence="1" id="KW-0732">Signal</keyword>
<dbReference type="InterPro" id="IPR005586">
    <property type="entry name" value="ABC_trans_aux"/>
</dbReference>
<protein>
    <submittedName>
        <fullName evidence="3">ABC transporter</fullName>
    </submittedName>
</protein>
<evidence type="ECO:0000259" key="2">
    <source>
        <dbReference type="Pfam" id="PF03886"/>
    </source>
</evidence>
<comment type="caution">
    <text evidence="3">The sequence shown here is derived from an EMBL/GenBank/DDBJ whole genome shotgun (WGS) entry which is preliminary data.</text>
</comment>
<dbReference type="Proteomes" id="UP000230390">
    <property type="component" value="Unassembled WGS sequence"/>
</dbReference>
<dbReference type="Pfam" id="PF03886">
    <property type="entry name" value="ABC_trans_aux"/>
    <property type="match status" value="1"/>
</dbReference>
<feature type="signal peptide" evidence="1">
    <location>
        <begin position="1"/>
        <end position="24"/>
    </location>
</feature>
<keyword evidence="4" id="KW-1185">Reference proteome</keyword>
<dbReference type="SUPFAM" id="SSF159594">
    <property type="entry name" value="XCC0632-like"/>
    <property type="match status" value="1"/>
</dbReference>
<dbReference type="OrthoDB" id="5568302at2"/>
<sequence>MNQSFANHLPRRALLALAACAVLAGCASSKGPATNAIYDFGPAAAAAVAPAGRANLAAVVITDVTGNAAYDSERMFYRLNYADPLQARSYAHSRWNATPLQLLTQRFKTRVAQSGVKVLSTTDASTGVPLLRIDLDDFTHSFDSTASSYGEVAVRVSLFDKHTLVDQRTFRHKVGAQSADAPGGARALAQAADAVASEMIVWLASDPRTALTTRKQ</sequence>
<dbReference type="EMBL" id="PDOC01000001">
    <property type="protein sequence ID" value="PIL46588.1"/>
    <property type="molecule type" value="Genomic_DNA"/>
</dbReference>
<gene>
    <name evidence="3" type="ORF">CR105_00030</name>
</gene>
<accession>A0A2G8TLV4</accession>
<feature type="domain" description="ABC-type transport auxiliary lipoprotein component" evidence="2">
    <location>
        <begin position="43"/>
        <end position="199"/>
    </location>
</feature>
<dbReference type="InterPro" id="IPR006311">
    <property type="entry name" value="TAT_signal"/>
</dbReference>
<evidence type="ECO:0000313" key="4">
    <source>
        <dbReference type="Proteomes" id="UP000230390"/>
    </source>
</evidence>
<evidence type="ECO:0000256" key="1">
    <source>
        <dbReference type="SAM" id="SignalP"/>
    </source>
</evidence>
<dbReference type="PROSITE" id="PS51318">
    <property type="entry name" value="TAT"/>
    <property type="match status" value="1"/>
</dbReference>